<organism evidence="4 5">
    <name type="scientific">Steinernema hermaphroditum</name>
    <dbReference type="NCBI Taxonomy" id="289476"/>
    <lineage>
        <taxon>Eukaryota</taxon>
        <taxon>Metazoa</taxon>
        <taxon>Ecdysozoa</taxon>
        <taxon>Nematoda</taxon>
        <taxon>Chromadorea</taxon>
        <taxon>Rhabditida</taxon>
        <taxon>Tylenchina</taxon>
        <taxon>Panagrolaimomorpha</taxon>
        <taxon>Strongyloidoidea</taxon>
        <taxon>Steinernematidae</taxon>
        <taxon>Steinernema</taxon>
    </lineage>
</organism>
<dbReference type="Pfam" id="PF10246">
    <property type="entry name" value="MRP-S35"/>
    <property type="match status" value="1"/>
</dbReference>
<dbReference type="PANTHER" id="PTHR13447">
    <property type="entry name" value="MITOCHONDRIAL 28S RIBOSOMAL PROTEIN S28"/>
    <property type="match status" value="1"/>
</dbReference>
<dbReference type="PANTHER" id="PTHR13447:SF2">
    <property type="entry name" value="SMALL RIBOSOMAL SUBUNIT PROTEIN BS1M"/>
    <property type="match status" value="1"/>
</dbReference>
<dbReference type="PROSITE" id="PS00028">
    <property type="entry name" value="ZINC_FINGER_C2H2_1"/>
    <property type="match status" value="2"/>
</dbReference>
<feature type="region of interest" description="Disordered" evidence="2">
    <location>
        <begin position="550"/>
        <end position="596"/>
    </location>
</feature>
<reference evidence="4" key="1">
    <citation type="submission" date="2023-06" db="EMBL/GenBank/DDBJ databases">
        <title>Genomic analysis of the entomopathogenic nematode Steinernema hermaphroditum.</title>
        <authorList>
            <person name="Schwarz E.M."/>
            <person name="Heppert J.K."/>
            <person name="Baniya A."/>
            <person name="Schwartz H.T."/>
            <person name="Tan C.-H."/>
            <person name="Antoshechkin I."/>
            <person name="Sternberg P.W."/>
            <person name="Goodrich-Blair H."/>
            <person name="Dillman A.R."/>
        </authorList>
    </citation>
    <scope>NUCLEOTIDE SEQUENCE</scope>
    <source>
        <strain evidence="4">PS9179</strain>
        <tissue evidence="4">Whole animal</tissue>
    </source>
</reference>
<feature type="domain" description="C2H2-type" evidence="3">
    <location>
        <begin position="717"/>
        <end position="738"/>
    </location>
</feature>
<keyword evidence="1" id="KW-0175">Coiled coil</keyword>
<dbReference type="InterPro" id="IPR019375">
    <property type="entry name" value="Ribosomal_bS1m"/>
</dbReference>
<feature type="compositionally biased region" description="Low complexity" evidence="2">
    <location>
        <begin position="90"/>
        <end position="114"/>
    </location>
</feature>
<protein>
    <recommendedName>
        <fullName evidence="3">C2H2-type domain-containing protein</fullName>
    </recommendedName>
</protein>
<comment type="caution">
    <text evidence="4">The sequence shown here is derived from an EMBL/GenBank/DDBJ whole genome shotgun (WGS) entry which is preliminary data.</text>
</comment>
<feature type="compositionally biased region" description="Polar residues" evidence="2">
    <location>
        <begin position="24"/>
        <end position="36"/>
    </location>
</feature>
<evidence type="ECO:0000256" key="2">
    <source>
        <dbReference type="SAM" id="MobiDB-lite"/>
    </source>
</evidence>
<evidence type="ECO:0000256" key="1">
    <source>
        <dbReference type="SAM" id="Coils"/>
    </source>
</evidence>
<dbReference type="SMART" id="SM00355">
    <property type="entry name" value="ZnF_C2H2"/>
    <property type="match status" value="7"/>
</dbReference>
<gene>
    <name evidence="4" type="ORF">QR680_004545</name>
</gene>
<feature type="coiled-coil region" evidence="1">
    <location>
        <begin position="425"/>
        <end position="472"/>
    </location>
</feature>
<sequence length="875" mass="98205">MVNASEEATGNVAAEKPQADGEKITQSSNGTESQAVPTKRKAEADVIELDDDDDIVVLDEPDAKKAKVESPIPDDPESKPKTEEKPDGQSTSSSNGTANSASTSNAGTPAPAAPVKKEPELTSSEALLDRLEVYIGNAIDKNDATNRKVLDALLAAINVQVQKEPLSVRKLILDKQLVLPNTISFPPSQVVDLLIEHDPDHSLARVIAKMFGEERPKLTENERRERQMLKATFPAPHMTKMVSDIGFELVQEATYADIIYGRNLPEVPKNMETYKQVASQLKPIWETLKKKNEPYKLKLLTCRLCKFQTENSVVMSMHKQTPHFDGRKYSCGYCEEFDTNEGRILKHYVEAHQIQPLQREEQPAKNPCGICDEDFAYKGQRDVHMRACKRNIQKLRSVMAPVIPDHVSMFNRWLWEKPPVDASILQQQQAAASQQQKQKAAQEKQRKLQQQQQQLQQQKQRQQQLLQQQRLAQMLSQNSQQKSQISATQAQALIQQQLLANQKKQQQQQQQQLLNTLKSLQSGNPTLNANLQKAALAAAAQNPQMLQALQQQLQRHMQQQLSQGSSGNKTPKSSSTKKTVPPNSTSRNQATPSVLPPPAAQQLCEICDQNVQDRGRYLSHLQLFHRQMLNKTDADMQTGAPLACSRCRERFWTYEGLERHLVMSHGLVTSDLLAKAQKKEDGGRCKICSKQYAFNMLQHLVADHDVKLCSAEIMYSCDVCTFRCSSYQKLEHHLNTTHPKTTKSHMATFARLFRSSKFVQLGDFEGRAVIGRIVHRVADDCYIDFGLKFPAVCKAPAVNNENFVIGSNVLLRLHTPELSERFLGSKRDLTLLEADATLLKLYSSGGPRRAPVKKTLMKLCFSAELAAHILLLADI</sequence>
<dbReference type="InterPro" id="IPR013087">
    <property type="entry name" value="Znf_C2H2_type"/>
</dbReference>
<evidence type="ECO:0000313" key="4">
    <source>
        <dbReference type="EMBL" id="KAK0409452.1"/>
    </source>
</evidence>
<dbReference type="AlphaFoldDB" id="A0AA39HR96"/>
<feature type="compositionally biased region" description="Low complexity" evidence="2">
    <location>
        <begin position="550"/>
        <end position="586"/>
    </location>
</feature>
<keyword evidence="5" id="KW-1185">Reference proteome</keyword>
<feature type="compositionally biased region" description="Basic and acidic residues" evidence="2">
    <location>
        <begin position="76"/>
        <end position="87"/>
    </location>
</feature>
<evidence type="ECO:0000259" key="3">
    <source>
        <dbReference type="PROSITE" id="PS00028"/>
    </source>
</evidence>
<dbReference type="GO" id="GO:0005763">
    <property type="term" value="C:mitochondrial small ribosomal subunit"/>
    <property type="evidence" value="ECO:0007669"/>
    <property type="project" value="TreeGrafter"/>
</dbReference>
<dbReference type="Proteomes" id="UP001175271">
    <property type="component" value="Unassembled WGS sequence"/>
</dbReference>
<proteinExistence type="predicted"/>
<evidence type="ECO:0000313" key="5">
    <source>
        <dbReference type="Proteomes" id="UP001175271"/>
    </source>
</evidence>
<dbReference type="EMBL" id="JAUCMV010000003">
    <property type="protein sequence ID" value="KAK0409452.1"/>
    <property type="molecule type" value="Genomic_DNA"/>
</dbReference>
<accession>A0AA39HR96</accession>
<feature type="compositionally biased region" description="Acidic residues" evidence="2">
    <location>
        <begin position="45"/>
        <end position="60"/>
    </location>
</feature>
<feature type="domain" description="C2H2-type" evidence="3">
    <location>
        <begin position="644"/>
        <end position="665"/>
    </location>
</feature>
<name>A0AA39HR96_9BILA</name>
<feature type="region of interest" description="Disordered" evidence="2">
    <location>
        <begin position="1"/>
        <end position="121"/>
    </location>
</feature>